<evidence type="ECO:0000313" key="2">
    <source>
        <dbReference type="EMBL" id="KAJ7683105.1"/>
    </source>
</evidence>
<evidence type="ECO:0000313" key="3">
    <source>
        <dbReference type="Proteomes" id="UP001221757"/>
    </source>
</evidence>
<dbReference type="AlphaFoldDB" id="A0AAD7DAU0"/>
<accession>A0AAD7DAU0</accession>
<dbReference type="Proteomes" id="UP001221757">
    <property type="component" value="Unassembled WGS sequence"/>
</dbReference>
<proteinExistence type="predicted"/>
<protein>
    <submittedName>
        <fullName evidence="2">Uncharacterized protein</fullName>
    </submittedName>
</protein>
<keyword evidence="3" id="KW-1185">Reference proteome</keyword>
<evidence type="ECO:0000256" key="1">
    <source>
        <dbReference type="SAM" id="MobiDB-lite"/>
    </source>
</evidence>
<organism evidence="2 3">
    <name type="scientific">Mycena rosella</name>
    <name type="common">Pink bonnet</name>
    <name type="synonym">Agaricus rosellus</name>
    <dbReference type="NCBI Taxonomy" id="1033263"/>
    <lineage>
        <taxon>Eukaryota</taxon>
        <taxon>Fungi</taxon>
        <taxon>Dikarya</taxon>
        <taxon>Basidiomycota</taxon>
        <taxon>Agaricomycotina</taxon>
        <taxon>Agaricomycetes</taxon>
        <taxon>Agaricomycetidae</taxon>
        <taxon>Agaricales</taxon>
        <taxon>Marasmiineae</taxon>
        <taxon>Mycenaceae</taxon>
        <taxon>Mycena</taxon>
    </lineage>
</organism>
<feature type="region of interest" description="Disordered" evidence="1">
    <location>
        <begin position="437"/>
        <end position="460"/>
    </location>
</feature>
<gene>
    <name evidence="2" type="ORF">B0H17DRAFT_44036</name>
</gene>
<comment type="caution">
    <text evidence="2">The sequence shown here is derived from an EMBL/GenBank/DDBJ whole genome shotgun (WGS) entry which is preliminary data.</text>
</comment>
<sequence length="614" mass="67897">MWIRPSTGRLCVDLTANDDGSLDLYHLIQMASSSTAVSVLQPPEDSIIVDSLSLDGYHEICYFHLEHSRQLSISTKVSVQLGAVILCPPGSEVQLSNEIAYIPDPDVIESGWRVSTGASMIVLESGWTRVDSSEAPHAHISHENFLGNQSWHSKAWLAQANYIFHCLSITSKHNNYVLVHSINYILRLATSNSIPPGYLFLCPLANLQADSPSCFQLAECPAYWSLDPTGDERLSMVEAEQLGFPSFKLEMMVDGDSWAENVYTGIYQFHQAKGFDLDSQDVARELGLPIFEISTGLGSPFAHIQETDLCDRPETQEPLDTELPQEPVHGESGLHCLPLPLLASTSATAHQMNYFGVYAQGSAIDESFDPHLFGSSAPSTRHSQNFNNSNLNFEFPFRDQPYHLPPLEPSTLPQFITPPHLYGPTSPASLLSPHRHHIPARPAPSPRTSINSPQADPASANLGTMTRRTILIPMQGGRAKCRSARIYGVYKRCRNLLFRGTGTGLAETIGLGQAEAAPETNSFRSSFRWPLTVSETQKFRRATSQSSSFSFNFRCVRTLHFRVPRNLLIYRVTTVGVEGVSYNAGGISGTYFKKEENYKKLISQGESGRCDVTN</sequence>
<reference evidence="2" key="1">
    <citation type="submission" date="2023-03" db="EMBL/GenBank/DDBJ databases">
        <title>Massive genome expansion in bonnet fungi (Mycena s.s.) driven by repeated elements and novel gene families across ecological guilds.</title>
        <authorList>
            <consortium name="Lawrence Berkeley National Laboratory"/>
            <person name="Harder C.B."/>
            <person name="Miyauchi S."/>
            <person name="Viragh M."/>
            <person name="Kuo A."/>
            <person name="Thoen E."/>
            <person name="Andreopoulos B."/>
            <person name="Lu D."/>
            <person name="Skrede I."/>
            <person name="Drula E."/>
            <person name="Henrissat B."/>
            <person name="Morin E."/>
            <person name="Kohler A."/>
            <person name="Barry K."/>
            <person name="LaButti K."/>
            <person name="Morin E."/>
            <person name="Salamov A."/>
            <person name="Lipzen A."/>
            <person name="Mereny Z."/>
            <person name="Hegedus B."/>
            <person name="Baldrian P."/>
            <person name="Stursova M."/>
            <person name="Weitz H."/>
            <person name="Taylor A."/>
            <person name="Grigoriev I.V."/>
            <person name="Nagy L.G."/>
            <person name="Martin F."/>
            <person name="Kauserud H."/>
        </authorList>
    </citation>
    <scope>NUCLEOTIDE SEQUENCE</scope>
    <source>
        <strain evidence="2">CBHHK067</strain>
    </source>
</reference>
<dbReference type="EMBL" id="JARKIE010000111">
    <property type="protein sequence ID" value="KAJ7683105.1"/>
    <property type="molecule type" value="Genomic_DNA"/>
</dbReference>
<name>A0AAD7DAU0_MYCRO</name>